<reference evidence="9 10" key="1">
    <citation type="submission" date="2021-05" db="EMBL/GenBank/DDBJ databases">
        <title>Novel Bacillus species.</title>
        <authorList>
            <person name="Liu G."/>
        </authorList>
    </citation>
    <scope>NUCLEOTIDE SEQUENCE [LARGE SCALE GENOMIC DNA]</scope>
    <source>
        <strain evidence="9 10">FJAT-49732</strain>
    </source>
</reference>
<dbReference type="RefSeq" id="WP_213111042.1">
    <property type="nucleotide sequence ID" value="NZ_JAGYPJ010000001.1"/>
</dbReference>
<gene>
    <name evidence="9" type="ORF">KHA93_12580</name>
</gene>
<comment type="similarity">
    <text evidence="7">Belongs to the binding-protein-dependent transport system permease family.</text>
</comment>
<dbReference type="PANTHER" id="PTHR43744">
    <property type="entry name" value="ABC TRANSPORTER PERMEASE PROTEIN MG189-RELATED-RELATED"/>
    <property type="match status" value="1"/>
</dbReference>
<dbReference type="SUPFAM" id="SSF161098">
    <property type="entry name" value="MetI-like"/>
    <property type="match status" value="1"/>
</dbReference>
<keyword evidence="5 7" id="KW-1133">Transmembrane helix</keyword>
<evidence type="ECO:0000256" key="1">
    <source>
        <dbReference type="ARBA" id="ARBA00004651"/>
    </source>
</evidence>
<keyword evidence="2 7" id="KW-0813">Transport</keyword>
<feature type="transmembrane region" description="Helical" evidence="7">
    <location>
        <begin position="115"/>
        <end position="139"/>
    </location>
</feature>
<evidence type="ECO:0000256" key="6">
    <source>
        <dbReference type="ARBA" id="ARBA00023136"/>
    </source>
</evidence>
<evidence type="ECO:0000256" key="2">
    <source>
        <dbReference type="ARBA" id="ARBA00022448"/>
    </source>
</evidence>
<evidence type="ECO:0000256" key="7">
    <source>
        <dbReference type="RuleBase" id="RU363032"/>
    </source>
</evidence>
<dbReference type="PROSITE" id="PS50928">
    <property type="entry name" value="ABC_TM1"/>
    <property type="match status" value="1"/>
</dbReference>
<evidence type="ECO:0000313" key="9">
    <source>
        <dbReference type="EMBL" id="MBS4200466.1"/>
    </source>
</evidence>
<keyword evidence="6 7" id="KW-0472">Membrane</keyword>
<dbReference type="Pfam" id="PF00528">
    <property type="entry name" value="BPD_transp_1"/>
    <property type="match status" value="1"/>
</dbReference>
<feature type="transmembrane region" description="Helical" evidence="7">
    <location>
        <begin position="78"/>
        <end position="103"/>
    </location>
</feature>
<feature type="domain" description="ABC transmembrane type-1" evidence="8">
    <location>
        <begin position="80"/>
        <end position="271"/>
    </location>
</feature>
<evidence type="ECO:0000256" key="5">
    <source>
        <dbReference type="ARBA" id="ARBA00022989"/>
    </source>
</evidence>
<name>A0A942YNM9_9BACI</name>
<comment type="caution">
    <text evidence="9">The sequence shown here is derived from an EMBL/GenBank/DDBJ whole genome shotgun (WGS) entry which is preliminary data.</text>
</comment>
<feature type="transmembrane region" description="Helical" evidence="7">
    <location>
        <begin position="250"/>
        <end position="271"/>
    </location>
</feature>
<dbReference type="InterPro" id="IPR000515">
    <property type="entry name" value="MetI-like"/>
</dbReference>
<dbReference type="Proteomes" id="UP000682713">
    <property type="component" value="Unassembled WGS sequence"/>
</dbReference>
<keyword evidence="3" id="KW-1003">Cell membrane</keyword>
<feature type="transmembrane region" description="Helical" evidence="7">
    <location>
        <begin position="20"/>
        <end position="40"/>
    </location>
</feature>
<sequence length="286" mass="32691">MRSYNTGLSRKNKQAIQQAIAHVCLIIFGLSFLFPFVWMLSTSLKPEAQIFKWPPEWIPEKFMWENFPEALTFVPFGLYFQNTMVICIFTVLGTILSAAIVAYGFARIEWKGRNVFFFIMLTTMMLPYQVVMIPLFLVFKEIGWVGTFKPLIIPAFFGTNAFFIFLLRQFFLTIPYELSDAARIDGCSEFRIFWQIVIPLSKPALATVGLFTFMGSWNDFLGPLIYLNDESKYTIALGLQQFIGQYGTQWGMLMAASTVATLPIIIIFFFAQKTFIQGISTTGIKG</sequence>
<proteinExistence type="inferred from homology"/>
<dbReference type="CDD" id="cd06261">
    <property type="entry name" value="TM_PBP2"/>
    <property type="match status" value="1"/>
</dbReference>
<keyword evidence="10" id="KW-1185">Reference proteome</keyword>
<dbReference type="GO" id="GO:0005886">
    <property type="term" value="C:plasma membrane"/>
    <property type="evidence" value="ECO:0007669"/>
    <property type="project" value="UniProtKB-SubCell"/>
</dbReference>
<protein>
    <submittedName>
        <fullName evidence="9">Carbohydrate ABC transporter permease</fullName>
    </submittedName>
</protein>
<evidence type="ECO:0000259" key="8">
    <source>
        <dbReference type="PROSITE" id="PS50928"/>
    </source>
</evidence>
<dbReference type="InterPro" id="IPR035906">
    <property type="entry name" value="MetI-like_sf"/>
</dbReference>
<dbReference type="PANTHER" id="PTHR43744:SF6">
    <property type="entry name" value="ABC TRANSPORTER PERMEASE PROTEIN YESQ-RELATED"/>
    <property type="match status" value="1"/>
</dbReference>
<dbReference type="AlphaFoldDB" id="A0A942YNM9"/>
<dbReference type="GO" id="GO:0055085">
    <property type="term" value="P:transmembrane transport"/>
    <property type="evidence" value="ECO:0007669"/>
    <property type="project" value="InterPro"/>
</dbReference>
<organism evidence="9 10">
    <name type="scientific">Lederbergia citrisecunda</name>
    <dbReference type="NCBI Taxonomy" id="2833583"/>
    <lineage>
        <taxon>Bacteria</taxon>
        <taxon>Bacillati</taxon>
        <taxon>Bacillota</taxon>
        <taxon>Bacilli</taxon>
        <taxon>Bacillales</taxon>
        <taxon>Bacillaceae</taxon>
        <taxon>Lederbergia</taxon>
    </lineage>
</organism>
<dbReference type="EMBL" id="JAGYPJ010000001">
    <property type="protein sequence ID" value="MBS4200466.1"/>
    <property type="molecule type" value="Genomic_DNA"/>
</dbReference>
<feature type="transmembrane region" description="Helical" evidence="7">
    <location>
        <begin position="192"/>
        <end position="214"/>
    </location>
</feature>
<evidence type="ECO:0000313" key="10">
    <source>
        <dbReference type="Proteomes" id="UP000682713"/>
    </source>
</evidence>
<comment type="subcellular location">
    <subcellularLocation>
        <location evidence="1 7">Cell membrane</location>
        <topology evidence="1 7">Multi-pass membrane protein</topology>
    </subcellularLocation>
</comment>
<evidence type="ECO:0000256" key="3">
    <source>
        <dbReference type="ARBA" id="ARBA00022475"/>
    </source>
</evidence>
<feature type="transmembrane region" description="Helical" evidence="7">
    <location>
        <begin position="151"/>
        <end position="171"/>
    </location>
</feature>
<accession>A0A942YNM9</accession>
<dbReference type="Gene3D" id="1.10.3720.10">
    <property type="entry name" value="MetI-like"/>
    <property type="match status" value="1"/>
</dbReference>
<keyword evidence="4 7" id="KW-0812">Transmembrane</keyword>
<evidence type="ECO:0000256" key="4">
    <source>
        <dbReference type="ARBA" id="ARBA00022692"/>
    </source>
</evidence>